<gene>
    <name evidence="2" type="ORF">H4075_12050</name>
</gene>
<keyword evidence="3" id="KW-1185">Reference proteome</keyword>
<proteinExistence type="predicted"/>
<sequence>MNLIATIEIKPLPAPITHQHSVLLIGSCFTEHIGNNLSDLKFKVLQNPNGILFEPISVCRNLVSYIQDKEYTSDDLFHYNELWQSWSHHSQFSQPDQKQALERINNSQHTAHQFLKKADWLIITLGSSFVYKLVDNGRFVANCHKAPGQWFDKYLIPIDEQVAELDNTIHQLFHFNPKLKIIFTISPVRHLRDGVVENNRSKARLLETVHHLVNKFDRLFYFPAYELVIDVLRDYRFYDIDLAHPNYAATQFVMEKFSDYAFTEPTKQLIKEIRQLVTARNHKPFHPTSQLHKQFLQKHYELAKRLQEQHSHLDLAAELEYFRL</sequence>
<dbReference type="RefSeq" id="WP_182801094.1">
    <property type="nucleotide sequence ID" value="NZ_CP060007.1"/>
</dbReference>
<evidence type="ECO:0000313" key="3">
    <source>
        <dbReference type="Proteomes" id="UP000515344"/>
    </source>
</evidence>
<organism evidence="2 3">
    <name type="scientific">Lacibacter sediminis</name>
    <dbReference type="NCBI Taxonomy" id="2760713"/>
    <lineage>
        <taxon>Bacteria</taxon>
        <taxon>Pseudomonadati</taxon>
        <taxon>Bacteroidota</taxon>
        <taxon>Chitinophagia</taxon>
        <taxon>Chitinophagales</taxon>
        <taxon>Chitinophagaceae</taxon>
        <taxon>Lacibacter</taxon>
    </lineage>
</organism>
<evidence type="ECO:0000313" key="2">
    <source>
        <dbReference type="EMBL" id="QNA42828.1"/>
    </source>
</evidence>
<dbReference type="Proteomes" id="UP000515344">
    <property type="component" value="Chromosome"/>
</dbReference>
<dbReference type="AlphaFoldDB" id="A0A7G5XBH5"/>
<dbReference type="Pfam" id="PF08885">
    <property type="entry name" value="GSCFA"/>
    <property type="match status" value="1"/>
</dbReference>
<feature type="domain" description="GSCFA" evidence="1">
    <location>
        <begin position="22"/>
        <end position="257"/>
    </location>
</feature>
<reference evidence="3" key="1">
    <citation type="submission" date="2020-08" db="EMBL/GenBank/DDBJ databases">
        <title>Lacibacter sp. S13-6-6 genome sequencing.</title>
        <authorList>
            <person name="Jin L."/>
        </authorList>
    </citation>
    <scope>NUCLEOTIDE SEQUENCE [LARGE SCALE GENOMIC DNA]</scope>
    <source>
        <strain evidence="3">S13-6-6</strain>
    </source>
</reference>
<accession>A0A7G5XBH5</accession>
<protein>
    <submittedName>
        <fullName evidence="2">GSCFA domain-containing protein</fullName>
    </submittedName>
</protein>
<dbReference type="EMBL" id="CP060007">
    <property type="protein sequence ID" value="QNA42828.1"/>
    <property type="molecule type" value="Genomic_DNA"/>
</dbReference>
<dbReference type="KEGG" id="lacs:H4075_12050"/>
<dbReference type="InterPro" id="IPR014982">
    <property type="entry name" value="GSCFA"/>
</dbReference>
<evidence type="ECO:0000259" key="1">
    <source>
        <dbReference type="Pfam" id="PF08885"/>
    </source>
</evidence>
<dbReference type="SUPFAM" id="SSF52266">
    <property type="entry name" value="SGNH hydrolase"/>
    <property type="match status" value="1"/>
</dbReference>
<name>A0A7G5XBH5_9BACT</name>